<dbReference type="Proteomes" id="UP000006731">
    <property type="component" value="Chromosome"/>
</dbReference>
<gene>
    <name evidence="3" type="ORF">BF9343_1382</name>
</gene>
<dbReference type="EMBL" id="CR626927">
    <property type="protein sequence ID" value="CAH07163.1"/>
    <property type="molecule type" value="Genomic_DNA"/>
</dbReference>
<dbReference type="GO" id="GO:0005524">
    <property type="term" value="F:ATP binding"/>
    <property type="evidence" value="ECO:0007669"/>
    <property type="project" value="UniProtKB-KW"/>
</dbReference>
<feature type="domain" description="Helicase ATP-binding" evidence="2">
    <location>
        <begin position="189"/>
        <end position="354"/>
    </location>
</feature>
<dbReference type="SUPFAM" id="SSF52540">
    <property type="entry name" value="P-loop containing nucleoside triphosphate hydrolases"/>
    <property type="match status" value="2"/>
</dbReference>
<accession>Q5LFD4</accession>
<keyword evidence="4" id="KW-1185">Reference proteome</keyword>
<dbReference type="GO" id="GO:0003677">
    <property type="term" value="F:DNA binding"/>
    <property type="evidence" value="ECO:0007669"/>
    <property type="project" value="UniProtKB-KW"/>
</dbReference>
<dbReference type="InterPro" id="IPR013670">
    <property type="entry name" value="EcoEI_R_C_dom"/>
</dbReference>
<evidence type="ECO:0000313" key="4">
    <source>
        <dbReference type="Proteomes" id="UP000006731"/>
    </source>
</evidence>
<dbReference type="InterPro" id="IPR014001">
    <property type="entry name" value="Helicase_ATP-bd"/>
</dbReference>
<dbReference type="Pfam" id="PF00271">
    <property type="entry name" value="Helicase_C"/>
    <property type="match status" value="1"/>
</dbReference>
<dbReference type="EC" id="3.1.21.3" evidence="3"/>
<dbReference type="REBASE" id="312886">
    <property type="entry name" value="BfaSORF1383P"/>
</dbReference>
<dbReference type="CDD" id="cd18032">
    <property type="entry name" value="DEXHc_RE_I_III_res"/>
    <property type="match status" value="1"/>
</dbReference>
<dbReference type="InterPro" id="IPR007409">
    <property type="entry name" value="Restrct_endonuc_type1_HsdR_N"/>
</dbReference>
<feature type="region of interest" description="Disordered" evidence="1">
    <location>
        <begin position="559"/>
        <end position="585"/>
    </location>
</feature>
<dbReference type="KEGG" id="bfs:BF9343_1382"/>
<dbReference type="SMART" id="SM00487">
    <property type="entry name" value="DEXDc"/>
    <property type="match status" value="1"/>
</dbReference>
<dbReference type="NCBIfam" id="NF046051">
    <property type="entry name" value="restrict_EcoAI"/>
    <property type="match status" value="1"/>
</dbReference>
<dbReference type="InterPro" id="IPR006935">
    <property type="entry name" value="Helicase/UvrB_N"/>
</dbReference>
<dbReference type="eggNOG" id="COG4096">
    <property type="taxonomic scope" value="Bacteria"/>
</dbReference>
<dbReference type="HOGENOM" id="CLU_018958_0_0_10"/>
<dbReference type="GO" id="GO:0009307">
    <property type="term" value="P:DNA restriction-modification system"/>
    <property type="evidence" value="ECO:0007669"/>
    <property type="project" value="UniProtKB-KW"/>
</dbReference>
<evidence type="ECO:0000256" key="1">
    <source>
        <dbReference type="SAM" id="MobiDB-lite"/>
    </source>
</evidence>
<dbReference type="GO" id="GO:0005829">
    <property type="term" value="C:cytosol"/>
    <property type="evidence" value="ECO:0007669"/>
    <property type="project" value="TreeGrafter"/>
</dbReference>
<dbReference type="AlphaFoldDB" id="Q5LFD4"/>
<dbReference type="PANTHER" id="PTHR47396">
    <property type="entry name" value="TYPE I RESTRICTION ENZYME ECOKI R PROTEIN"/>
    <property type="match status" value="1"/>
</dbReference>
<name>Q5LFD4_BACFN</name>
<dbReference type="Pfam" id="PF04313">
    <property type="entry name" value="HSDR_N"/>
    <property type="match status" value="1"/>
</dbReference>
<dbReference type="PANTHER" id="PTHR47396:SF1">
    <property type="entry name" value="ATP-DEPENDENT HELICASE IRC3-RELATED"/>
    <property type="match status" value="1"/>
</dbReference>
<dbReference type="PROSITE" id="PS51192">
    <property type="entry name" value="HELICASE_ATP_BIND_1"/>
    <property type="match status" value="1"/>
</dbReference>
<dbReference type="InterPro" id="IPR001650">
    <property type="entry name" value="Helicase_C-like"/>
</dbReference>
<proteinExistence type="predicted"/>
<dbReference type="Gene3D" id="3.90.1570.30">
    <property type="match status" value="1"/>
</dbReference>
<dbReference type="Gene3D" id="3.40.50.300">
    <property type="entry name" value="P-loop containing nucleotide triphosphate hydrolases"/>
    <property type="match status" value="2"/>
</dbReference>
<evidence type="ECO:0000259" key="2">
    <source>
        <dbReference type="PROSITE" id="PS51192"/>
    </source>
</evidence>
<evidence type="ECO:0000313" key="3">
    <source>
        <dbReference type="EMBL" id="CAH07163.1"/>
    </source>
</evidence>
<reference evidence="3 4" key="1">
    <citation type="journal article" date="2005" name="Science">
        <title>Extensive DNA inversions in the B. fragilis genome control variable gene expression.</title>
        <authorList>
            <person name="Cerdeno-Tarraga A.M."/>
            <person name="Patrick S."/>
            <person name="Crosmann L."/>
            <person name="Blakely G."/>
            <person name="Abratt V."/>
            <person name="Lennard N."/>
            <person name="Duerden B."/>
            <person name="Poxton I."/>
            <person name="Harris B."/>
            <person name="Quail M.A."/>
            <person name="Barron A."/>
            <person name="Clarck L."/>
            <person name="Corton C."/>
            <person name="Doggett J."/>
            <person name="Holden M.T.G."/>
            <person name="Larke N."/>
            <person name="Line A."/>
            <person name="Lord A."/>
            <person name="Norbertczak H."/>
            <person name="Ormond D."/>
            <person name="Price C."/>
            <person name="Rabbinowitsch E."/>
            <person name="Woodward J."/>
            <person name="Barrel B.G."/>
            <person name="Parkhill J."/>
        </authorList>
    </citation>
    <scope>NUCLEOTIDE SEQUENCE [LARGE SCALE GENOMIC DNA]</scope>
    <source>
        <strain evidence="4">ATCC 25285 / DSM 2151 / CCUG 4856 / JCM 11019 / LMG 10263 / NCTC 9343 / Onslow / VPI 2553 / EN-2</strain>
    </source>
</reference>
<keyword evidence="3" id="KW-0378">Hydrolase</keyword>
<dbReference type="InterPro" id="IPR050742">
    <property type="entry name" value="Helicase_Restrict-Modif_Enz"/>
</dbReference>
<dbReference type="PaxDb" id="272559-BF9343_1382"/>
<dbReference type="GO" id="GO:0009035">
    <property type="term" value="F:type I site-specific deoxyribonuclease activity"/>
    <property type="evidence" value="ECO:0007669"/>
    <property type="project" value="UniProtKB-EC"/>
</dbReference>
<sequence>MSAVTNHKQLIVMEVNKKKLKEQEIRTLLITPALQQKGWAVSINMREEYYFTDGRVLVVGNQHSVAEGKKADYLLYHNGKPIAVVEAKDNKHTVGSGMQQAMDYALILDLKFAYSSNGDAFLEHDFITGKETEIKLEDFPTEEELYNRYLASKNYTPDELNIIETPFYYDAHSHEPRYYQRIAVDRTVEAIAKGQQRVLVVMATGTGKTFTAFQIIHRLHKSGAKKKILYLADRNILIDQTMTQDFKPFKKFMTKITSVGEGEEKIDSSYEMYMALYHQLVGKEGRPDPFLEVRPNFFDLIIVDECHRGSAKDDSAWRKVLEYFNTATQIGMTATPKADEGANNLDYFGEPVYTYSLLQGINDGFLAPYRVTADFINVDLQGWTPEEGEIDLLGKEIEQKLYQRQNIGRDLAIKLRRKVVANRITKMLHDIGRMTKTIVFCSDIEEAAEMRTLLINMNSDLCKKSPYYVTRIVGEDKEGKKQLDNFISVDEPYPVIVTTSELLSTGVDCKTCGLIVIDKEIGSMTEFKQIIGRGTRLRKDKGKWHLEILDFRNATAKFKDPTFDGDPEPPKGGGKKPKPYKIIDGPSTVVSEPHEKYIINGKDIRIAHEIVSVLGEDGKTMRTESIQSFARTQLLRHYQSLNDFIQTWTEAERKQAIMDELKEYAILIDAVREANPALKDADIFDVICHVAFDQPPLTRKERANNVKKCNYFGKYEGKAREVLEALLEKYAENGILDFEKANILEIPPFNSIGKPTKIIKLFGGIAGYEQAIRELEYQIYKLA</sequence>
<organism evidence="3 4">
    <name type="scientific">Bacteroides fragilis (strain ATCC 25285 / DSM 2151 / CCUG 4856 / JCM 11019 / LMG 10263 / NCTC 9343 / Onslow / VPI 2553 / EN-2)</name>
    <dbReference type="NCBI Taxonomy" id="272559"/>
    <lineage>
        <taxon>Bacteria</taxon>
        <taxon>Pseudomonadati</taxon>
        <taxon>Bacteroidota</taxon>
        <taxon>Bacteroidia</taxon>
        <taxon>Bacteroidales</taxon>
        <taxon>Bacteroidaceae</taxon>
        <taxon>Bacteroides</taxon>
    </lineage>
</organism>
<dbReference type="Pfam" id="PF08463">
    <property type="entry name" value="EcoEI_R_C"/>
    <property type="match status" value="1"/>
</dbReference>
<dbReference type="InterPro" id="IPR027417">
    <property type="entry name" value="P-loop_NTPase"/>
</dbReference>
<protein>
    <submittedName>
        <fullName evidence="3">Type I restriction enzyme</fullName>
        <ecNumber evidence="3">3.1.21.3</ecNumber>
    </submittedName>
</protein>
<dbReference type="Pfam" id="PF04851">
    <property type="entry name" value="ResIII"/>
    <property type="match status" value="1"/>
</dbReference>